<evidence type="ECO:0000259" key="4">
    <source>
        <dbReference type="PROSITE" id="PS50893"/>
    </source>
</evidence>
<dbReference type="InterPro" id="IPR027417">
    <property type="entry name" value="P-loop_NTPase"/>
</dbReference>
<dbReference type="EMBL" id="FPHI01000024">
    <property type="protein sequence ID" value="SFV63772.1"/>
    <property type="molecule type" value="Genomic_DNA"/>
</dbReference>
<feature type="domain" description="ABC transporter" evidence="4">
    <location>
        <begin position="2"/>
        <end position="221"/>
    </location>
</feature>
<dbReference type="PROSITE" id="PS50893">
    <property type="entry name" value="ABC_TRANSPORTER_2"/>
    <property type="match status" value="1"/>
</dbReference>
<dbReference type="GO" id="GO:0022857">
    <property type="term" value="F:transmembrane transporter activity"/>
    <property type="evidence" value="ECO:0007669"/>
    <property type="project" value="TreeGrafter"/>
</dbReference>
<dbReference type="Gene3D" id="3.40.50.300">
    <property type="entry name" value="P-loop containing nucleotide triphosphate hydrolases"/>
    <property type="match status" value="1"/>
</dbReference>
<dbReference type="GO" id="GO:0005524">
    <property type="term" value="F:ATP binding"/>
    <property type="evidence" value="ECO:0007669"/>
    <property type="project" value="UniProtKB-KW"/>
</dbReference>
<dbReference type="InterPro" id="IPR003593">
    <property type="entry name" value="AAA+_ATPase"/>
</dbReference>
<dbReference type="CDD" id="cd03255">
    <property type="entry name" value="ABC_MJ0796_LolCDE_FtsE"/>
    <property type="match status" value="1"/>
</dbReference>
<dbReference type="InterPro" id="IPR017911">
    <property type="entry name" value="MacB-like_ATP-bd"/>
</dbReference>
<dbReference type="InterPro" id="IPR003439">
    <property type="entry name" value="ABC_transporter-like_ATP-bd"/>
</dbReference>
<dbReference type="InterPro" id="IPR015854">
    <property type="entry name" value="ABC_transpr_LolD-like"/>
</dbReference>
<evidence type="ECO:0000256" key="1">
    <source>
        <dbReference type="ARBA" id="ARBA00022448"/>
    </source>
</evidence>
<name>A0A1W1CDI3_9ZZZZ</name>
<gene>
    <name evidence="5" type="ORF">MNB_SV-3-507</name>
</gene>
<evidence type="ECO:0000256" key="2">
    <source>
        <dbReference type="ARBA" id="ARBA00022741"/>
    </source>
</evidence>
<reference evidence="5" key="1">
    <citation type="submission" date="2016-10" db="EMBL/GenBank/DDBJ databases">
        <authorList>
            <person name="de Groot N.N."/>
        </authorList>
    </citation>
    <scope>NUCLEOTIDE SEQUENCE</scope>
</reference>
<accession>A0A1W1CDI3</accession>
<dbReference type="GO" id="GO:0016887">
    <property type="term" value="F:ATP hydrolysis activity"/>
    <property type="evidence" value="ECO:0007669"/>
    <property type="project" value="InterPro"/>
</dbReference>
<protein>
    <submittedName>
        <fullName evidence="5">ABC-type antimicrobial peptide transport system, ATPase component</fullName>
    </submittedName>
</protein>
<sequence>MIQIENLHRAFEHAGNQIEVLHAINLSIKKGECVILKGVSGSGKTTLLSLIAGLDKPSSGKILIDNEPISKLPDKFASELRLKKIGMIFQHFNLFEHLCVSENVMIPLIPSGLGMKEIDTKVNQALKLANISHKKEILSSRLSGGEKQRTAIARALVNNPEIILCDEPTANLDRGNALLFIEILKTLHLLGKTIVIATHDPLFDTIDFKNRIIPMVDGEIQ</sequence>
<proteinExistence type="predicted"/>
<keyword evidence="3" id="KW-0067">ATP-binding</keyword>
<organism evidence="5">
    <name type="scientific">hydrothermal vent metagenome</name>
    <dbReference type="NCBI Taxonomy" id="652676"/>
    <lineage>
        <taxon>unclassified sequences</taxon>
        <taxon>metagenomes</taxon>
        <taxon>ecological metagenomes</taxon>
    </lineage>
</organism>
<keyword evidence="2" id="KW-0547">Nucleotide-binding</keyword>
<dbReference type="Pfam" id="PF00005">
    <property type="entry name" value="ABC_tran"/>
    <property type="match status" value="1"/>
</dbReference>
<dbReference type="GO" id="GO:0005886">
    <property type="term" value="C:plasma membrane"/>
    <property type="evidence" value="ECO:0007669"/>
    <property type="project" value="TreeGrafter"/>
</dbReference>
<dbReference type="SUPFAM" id="SSF52540">
    <property type="entry name" value="P-loop containing nucleoside triphosphate hydrolases"/>
    <property type="match status" value="1"/>
</dbReference>
<evidence type="ECO:0000313" key="5">
    <source>
        <dbReference type="EMBL" id="SFV63772.1"/>
    </source>
</evidence>
<keyword evidence="1" id="KW-0813">Transport</keyword>
<evidence type="ECO:0000256" key="3">
    <source>
        <dbReference type="ARBA" id="ARBA00022840"/>
    </source>
</evidence>
<dbReference type="PANTHER" id="PTHR24220">
    <property type="entry name" value="IMPORT ATP-BINDING PROTEIN"/>
    <property type="match status" value="1"/>
</dbReference>
<dbReference type="SMART" id="SM00382">
    <property type="entry name" value="AAA"/>
    <property type="match status" value="1"/>
</dbReference>
<dbReference type="AlphaFoldDB" id="A0A1W1CDI3"/>